<dbReference type="STRING" id="29172.A0A0D8X8E2"/>
<organism evidence="1 2">
    <name type="scientific">Dictyocaulus viviparus</name>
    <name type="common">Bovine lungworm</name>
    <dbReference type="NCBI Taxonomy" id="29172"/>
    <lineage>
        <taxon>Eukaryota</taxon>
        <taxon>Metazoa</taxon>
        <taxon>Ecdysozoa</taxon>
        <taxon>Nematoda</taxon>
        <taxon>Chromadorea</taxon>
        <taxon>Rhabditida</taxon>
        <taxon>Rhabditina</taxon>
        <taxon>Rhabditomorpha</taxon>
        <taxon>Strongyloidea</taxon>
        <taxon>Metastrongylidae</taxon>
        <taxon>Dictyocaulus</taxon>
    </lineage>
</organism>
<reference evidence="1 2" key="1">
    <citation type="submission" date="2013-11" db="EMBL/GenBank/DDBJ databases">
        <title>Draft genome of the bovine lungworm Dictyocaulus viviparus.</title>
        <authorList>
            <person name="Mitreva M."/>
        </authorList>
    </citation>
    <scope>NUCLEOTIDE SEQUENCE [LARGE SCALE GENOMIC DNA]</scope>
    <source>
        <strain evidence="1 2">HannoverDv2000</strain>
    </source>
</reference>
<proteinExistence type="predicted"/>
<evidence type="ECO:0000313" key="1">
    <source>
        <dbReference type="EMBL" id="KJH40835.1"/>
    </source>
</evidence>
<evidence type="ECO:0008006" key="3">
    <source>
        <dbReference type="Google" id="ProtNLM"/>
    </source>
</evidence>
<dbReference type="AlphaFoldDB" id="A0A0D8X8E2"/>
<dbReference type="Proteomes" id="UP000053766">
    <property type="component" value="Unassembled WGS sequence"/>
</dbReference>
<reference evidence="2" key="2">
    <citation type="journal article" date="2016" name="Sci. Rep.">
        <title>Dictyocaulus viviparus genome, variome and transcriptome elucidate lungworm biology and support future intervention.</title>
        <authorList>
            <person name="McNulty S.N."/>
            <person name="Strube C."/>
            <person name="Rosa B.A."/>
            <person name="Martin J.C."/>
            <person name="Tyagi R."/>
            <person name="Choi Y.J."/>
            <person name="Wang Q."/>
            <person name="Hallsworth Pepin K."/>
            <person name="Zhang X."/>
            <person name="Ozersky P."/>
            <person name="Wilson R.K."/>
            <person name="Sternberg P.W."/>
            <person name="Gasser R.B."/>
            <person name="Mitreva M."/>
        </authorList>
    </citation>
    <scope>NUCLEOTIDE SEQUENCE [LARGE SCALE GENOMIC DNA]</scope>
    <source>
        <strain evidence="2">HannoverDv2000</strain>
    </source>
</reference>
<protein>
    <recommendedName>
        <fullName evidence="3">Senescence-associated protein</fullName>
    </recommendedName>
</protein>
<name>A0A0D8X8E2_DICVI</name>
<keyword evidence="2" id="KW-1185">Reference proteome</keyword>
<dbReference type="EMBL" id="KN716999">
    <property type="protein sequence ID" value="KJH40835.1"/>
    <property type="molecule type" value="Genomic_DNA"/>
</dbReference>
<dbReference type="PANTHER" id="PTHR33047:SF8">
    <property type="entry name" value="REGULATOR OF RDNA TRANSCRIPTION PROTEIN 15"/>
    <property type="match status" value="1"/>
</dbReference>
<sequence>MIGRADTEGSKSNVAVDAWLPQARYPCGNFSATSYQNLSGLEGLISHAFASTGQKSETVNVRRDHVSSVLIRQLDSPSQYQFQFDRYNGRSGYLI</sequence>
<dbReference type="InterPro" id="IPR052997">
    <property type="entry name" value="RRT15-like"/>
</dbReference>
<dbReference type="OrthoDB" id="5871328at2759"/>
<dbReference type="PANTHER" id="PTHR33047">
    <property type="entry name" value="PROTEIN TAR1"/>
    <property type="match status" value="1"/>
</dbReference>
<accession>A0A0D8X8E2</accession>
<evidence type="ECO:0000313" key="2">
    <source>
        <dbReference type="Proteomes" id="UP000053766"/>
    </source>
</evidence>
<gene>
    <name evidence="1" type="ORF">DICVIV_13205</name>
</gene>